<dbReference type="EMBL" id="AP018786">
    <property type="protein sequence ID" value="BBF22322.1"/>
    <property type="molecule type" value="Genomic_DNA"/>
</dbReference>
<evidence type="ECO:0000256" key="4">
    <source>
        <dbReference type="ARBA" id="ARBA00025472"/>
    </source>
</evidence>
<dbReference type="InterPro" id="IPR050336">
    <property type="entry name" value="Chromosome_partition/occlusion"/>
</dbReference>
<feature type="domain" description="ParB-like N-terminal" evidence="5">
    <location>
        <begin position="38"/>
        <end position="128"/>
    </location>
</feature>
<comment type="function">
    <text evidence="4">Involved in chromosome partition. Localize to both poles of the predivisional cell following completion of DNA replication. Binds to the DNA origin of replication.</text>
</comment>
<evidence type="ECO:0000256" key="1">
    <source>
        <dbReference type="ARBA" id="ARBA00006295"/>
    </source>
</evidence>
<dbReference type="PANTHER" id="PTHR33375:SF1">
    <property type="entry name" value="CHROMOSOME-PARTITIONING PROTEIN PARB-RELATED"/>
    <property type="match status" value="1"/>
</dbReference>
<dbReference type="GO" id="GO:0005694">
    <property type="term" value="C:chromosome"/>
    <property type="evidence" value="ECO:0007669"/>
    <property type="project" value="TreeGrafter"/>
</dbReference>
<evidence type="ECO:0000256" key="2">
    <source>
        <dbReference type="ARBA" id="ARBA00022829"/>
    </source>
</evidence>
<keyword evidence="3" id="KW-0238">DNA-binding</keyword>
<dbReference type="KEGG" id="sutt:SUTMEG_02130"/>
<dbReference type="FunFam" id="3.90.1530.30:FF:000001">
    <property type="entry name" value="Chromosome partitioning protein ParB"/>
    <property type="match status" value="1"/>
</dbReference>
<evidence type="ECO:0000313" key="6">
    <source>
        <dbReference type="EMBL" id="BBF22322.1"/>
    </source>
</evidence>
<dbReference type="GO" id="GO:0007059">
    <property type="term" value="P:chromosome segregation"/>
    <property type="evidence" value="ECO:0007669"/>
    <property type="project" value="UniProtKB-KW"/>
</dbReference>
<dbReference type="Pfam" id="PF23552">
    <property type="entry name" value="ParB_C"/>
    <property type="match status" value="1"/>
</dbReference>
<dbReference type="SUPFAM" id="SSF110849">
    <property type="entry name" value="ParB/Sulfiredoxin"/>
    <property type="match status" value="1"/>
</dbReference>
<organism evidence="6 7">
    <name type="scientific">Sutterella megalosphaeroides</name>
    <dbReference type="NCBI Taxonomy" id="2494234"/>
    <lineage>
        <taxon>Bacteria</taxon>
        <taxon>Pseudomonadati</taxon>
        <taxon>Pseudomonadota</taxon>
        <taxon>Betaproteobacteria</taxon>
        <taxon>Burkholderiales</taxon>
        <taxon>Sutterellaceae</taxon>
        <taxon>Sutterella</taxon>
    </lineage>
</organism>
<gene>
    <name evidence="6" type="ORF">SUTMEG_02130</name>
</gene>
<dbReference type="InterPro" id="IPR004437">
    <property type="entry name" value="ParB/RepB/Spo0J"/>
</dbReference>
<dbReference type="SMART" id="SM00470">
    <property type="entry name" value="ParB"/>
    <property type="match status" value="1"/>
</dbReference>
<sequence>MAAVIKKKSKGLGRGLDALLGDTLGEDLIRTEDSNRIEEVELSSLVPGKYQPRTHMDDASLAELADSIREEGVLSPILVRPVGGARYEIIAGERRSRAARLAGLERVPVIIRSVDDEHALAIALIENIQRENLNPIEEAQGIQRLVEEFSFTHEDAAKAIGRSRSATTNLLRLLSLADEVKAMVMRGELEMGHARALLPLCPTDQVTAAKWVAQKGLSVRQTEELVKRMLNPPAQERVVIKTRDNERLEESLADTLGAVVRLTANKKGKGRIVIEFSNLDQLEGIVRKIQK</sequence>
<keyword evidence="2" id="KW-0159">Chromosome partition</keyword>
<dbReference type="OrthoDB" id="9802051at2"/>
<dbReference type="InterPro" id="IPR041468">
    <property type="entry name" value="HTH_ParB/Spo0J"/>
</dbReference>
<dbReference type="Pfam" id="PF17762">
    <property type="entry name" value="HTH_ParB"/>
    <property type="match status" value="1"/>
</dbReference>
<dbReference type="PANTHER" id="PTHR33375">
    <property type="entry name" value="CHROMOSOME-PARTITIONING PROTEIN PARB-RELATED"/>
    <property type="match status" value="1"/>
</dbReference>
<proteinExistence type="inferred from homology"/>
<dbReference type="CDD" id="cd16393">
    <property type="entry name" value="SPO0J_N"/>
    <property type="match status" value="1"/>
</dbReference>
<dbReference type="RefSeq" id="WP_120175982.1">
    <property type="nucleotide sequence ID" value="NZ_AP018786.1"/>
</dbReference>
<name>A0A2Z6I7Q8_9BURK</name>
<dbReference type="Pfam" id="PF02195">
    <property type="entry name" value="ParB_N"/>
    <property type="match status" value="1"/>
</dbReference>
<dbReference type="InterPro" id="IPR036086">
    <property type="entry name" value="ParB/Sulfiredoxin_sf"/>
</dbReference>
<dbReference type="AlphaFoldDB" id="A0A2Z6I7Q8"/>
<dbReference type="GO" id="GO:0045881">
    <property type="term" value="P:positive regulation of sporulation resulting in formation of a cellular spore"/>
    <property type="evidence" value="ECO:0007669"/>
    <property type="project" value="TreeGrafter"/>
</dbReference>
<dbReference type="FunFam" id="1.10.10.2830:FF:000001">
    <property type="entry name" value="Chromosome partitioning protein ParB"/>
    <property type="match status" value="1"/>
</dbReference>
<evidence type="ECO:0000256" key="3">
    <source>
        <dbReference type="ARBA" id="ARBA00023125"/>
    </source>
</evidence>
<dbReference type="GO" id="GO:0003677">
    <property type="term" value="F:DNA binding"/>
    <property type="evidence" value="ECO:0007669"/>
    <property type="project" value="UniProtKB-KW"/>
</dbReference>
<dbReference type="Gene3D" id="1.10.10.2830">
    <property type="match status" value="1"/>
</dbReference>
<keyword evidence="7" id="KW-1185">Reference proteome</keyword>
<dbReference type="NCBIfam" id="TIGR00180">
    <property type="entry name" value="parB_part"/>
    <property type="match status" value="1"/>
</dbReference>
<reference evidence="6 7" key="1">
    <citation type="journal article" date="2018" name="Int. J. Syst. Evol. Microbiol.">
        <title>Mesosutterella multiformis gen. nov., sp. nov., a member of the family Sutterellaceae and Sutterella megalosphaeroides sp. nov., isolated from human faeces.</title>
        <authorList>
            <person name="Sakamoto M."/>
            <person name="Ikeyama N."/>
            <person name="Kunihiro T."/>
            <person name="Iino T."/>
            <person name="Yuki M."/>
            <person name="Ohkuma M."/>
        </authorList>
    </citation>
    <scope>NUCLEOTIDE SEQUENCE [LARGE SCALE GENOMIC DNA]</scope>
    <source>
        <strain evidence="6 7">6FBBBH3</strain>
    </source>
</reference>
<evidence type="ECO:0000313" key="7">
    <source>
        <dbReference type="Proteomes" id="UP000271003"/>
    </source>
</evidence>
<dbReference type="Gene3D" id="3.90.1530.30">
    <property type="match status" value="1"/>
</dbReference>
<evidence type="ECO:0000259" key="5">
    <source>
        <dbReference type="SMART" id="SM00470"/>
    </source>
</evidence>
<protein>
    <submittedName>
        <fullName evidence="6">Chromosome partitioning protein ParB</fullName>
    </submittedName>
</protein>
<comment type="similarity">
    <text evidence="1">Belongs to the ParB family.</text>
</comment>
<accession>A0A2Z6I7Q8</accession>
<dbReference type="InterPro" id="IPR003115">
    <property type="entry name" value="ParB_N"/>
</dbReference>
<dbReference type="InterPro" id="IPR057240">
    <property type="entry name" value="ParB_dimer_C"/>
</dbReference>
<dbReference type="Proteomes" id="UP000271003">
    <property type="component" value="Chromosome"/>
</dbReference>